<dbReference type="GO" id="GO:0004175">
    <property type="term" value="F:endopeptidase activity"/>
    <property type="evidence" value="ECO:0007669"/>
    <property type="project" value="TreeGrafter"/>
</dbReference>
<dbReference type="PANTHER" id="PTHR30302">
    <property type="entry name" value="HYDROGENASE 1 MATURATION PROTEASE"/>
    <property type="match status" value="1"/>
</dbReference>
<comment type="caution">
    <text evidence="1">The sequence shown here is derived from an EMBL/GenBank/DDBJ whole genome shotgun (WGS) entry which is preliminary data.</text>
</comment>
<protein>
    <recommendedName>
        <fullName evidence="3">Ni/Fe hydrogenase</fullName>
    </recommendedName>
</protein>
<dbReference type="GO" id="GO:0008047">
    <property type="term" value="F:enzyme activator activity"/>
    <property type="evidence" value="ECO:0007669"/>
    <property type="project" value="InterPro"/>
</dbReference>
<dbReference type="OrthoDB" id="9808862at2"/>
<name>A0A1T2KWJ1_9GAMM</name>
<reference evidence="1 2" key="1">
    <citation type="submission" date="2016-11" db="EMBL/GenBank/DDBJ databases">
        <title>Mixed transmission modes and dynamic genome evolution in an obligate animal-bacterial symbiosis.</title>
        <authorList>
            <person name="Russell S.L."/>
            <person name="Corbett-Detig R.B."/>
            <person name="Cavanaugh C.M."/>
        </authorList>
    </citation>
    <scope>NUCLEOTIDE SEQUENCE [LARGE SCALE GENOMIC DNA]</scope>
    <source>
        <strain evidence="1">Se-Cadez</strain>
    </source>
</reference>
<dbReference type="GO" id="GO:0016485">
    <property type="term" value="P:protein processing"/>
    <property type="evidence" value="ECO:0007669"/>
    <property type="project" value="TreeGrafter"/>
</dbReference>
<dbReference type="CDD" id="cd06066">
    <property type="entry name" value="H2MP_NAD-link-bidir"/>
    <property type="match status" value="1"/>
</dbReference>
<gene>
    <name evidence="1" type="ORF">BOW51_03810</name>
</gene>
<dbReference type="Proteomes" id="UP000190896">
    <property type="component" value="Unassembled WGS sequence"/>
</dbReference>
<organism evidence="1 2">
    <name type="scientific">Solemya velesiana gill symbiont</name>
    <dbReference type="NCBI Taxonomy" id="1918948"/>
    <lineage>
        <taxon>Bacteria</taxon>
        <taxon>Pseudomonadati</taxon>
        <taxon>Pseudomonadota</taxon>
        <taxon>Gammaproteobacteria</taxon>
        <taxon>sulfur-oxidizing symbionts</taxon>
    </lineage>
</organism>
<dbReference type="InterPro" id="IPR000671">
    <property type="entry name" value="Peptidase_A31"/>
</dbReference>
<evidence type="ECO:0000313" key="1">
    <source>
        <dbReference type="EMBL" id="OOZ37120.1"/>
    </source>
</evidence>
<dbReference type="NCBIfam" id="TIGR00072">
    <property type="entry name" value="hydrog_prot"/>
    <property type="match status" value="1"/>
</dbReference>
<evidence type="ECO:0000313" key="2">
    <source>
        <dbReference type="Proteomes" id="UP000190896"/>
    </source>
</evidence>
<dbReference type="SUPFAM" id="SSF53163">
    <property type="entry name" value="HybD-like"/>
    <property type="match status" value="1"/>
</dbReference>
<dbReference type="AlphaFoldDB" id="A0A1T2KWJ1"/>
<sequence length="163" mass="18137">MTCNPVVIIGYGNPSRGDDALGPEFLRHLENTREQGVLPPIFDTITDFQLQIEHAVDLQQRQLVLFVDASVSATPPFEFHELTPRRDESYSSHAMTPAAVLEVFTQFNDSPPPPAFLLTIPGKNFELGTKLSQESESYLKSALEHTVTLLRSPNATIWRGLCS</sequence>
<accession>A0A1T2KWJ1</accession>
<dbReference type="EMBL" id="MPRJ01000017">
    <property type="protein sequence ID" value="OOZ37120.1"/>
    <property type="molecule type" value="Genomic_DNA"/>
</dbReference>
<evidence type="ECO:0008006" key="3">
    <source>
        <dbReference type="Google" id="ProtNLM"/>
    </source>
</evidence>
<keyword evidence="2" id="KW-1185">Reference proteome</keyword>
<proteinExistence type="predicted"/>
<dbReference type="RefSeq" id="WP_078486195.1">
    <property type="nucleotide sequence ID" value="NZ_MPRJ01000017.1"/>
</dbReference>
<dbReference type="Gene3D" id="3.40.50.1450">
    <property type="entry name" value="HybD-like"/>
    <property type="match status" value="1"/>
</dbReference>
<dbReference type="PANTHER" id="PTHR30302:SF5">
    <property type="entry name" value="SLR1876 PROTEIN"/>
    <property type="match status" value="1"/>
</dbReference>
<dbReference type="InterPro" id="IPR023430">
    <property type="entry name" value="Pept_HybD-like_dom_sf"/>
</dbReference>